<protein>
    <submittedName>
        <fullName evidence="4">T9SS type A sorting domain-containing protein</fullName>
    </submittedName>
</protein>
<dbReference type="AlphaFoldDB" id="A0A556MR17"/>
<gene>
    <name evidence="4" type="ORF">FO442_11190</name>
</gene>
<evidence type="ECO:0000259" key="3">
    <source>
        <dbReference type="Pfam" id="PF18962"/>
    </source>
</evidence>
<dbReference type="InterPro" id="IPR026444">
    <property type="entry name" value="Secre_tail"/>
</dbReference>
<comment type="caution">
    <text evidence="4">The sequence shown here is derived from an EMBL/GenBank/DDBJ whole genome shotgun (WGS) entry which is preliminary data.</text>
</comment>
<dbReference type="Proteomes" id="UP000316008">
    <property type="component" value="Unassembled WGS sequence"/>
</dbReference>
<sequence length="342" mass="35769">MKLNLLLATSLITGAAFGQFTQSNEPVMGSTMTMFLLDSNAVDYAAVTGTGVTWDYSTTPGITGETKDVTVALPSATTNGSDYTSSTWAIDIAGFMTSYYTSSASSRISQGYAFDGGNGAGTVRVVFDGGADDALIMNYPYDVTNSLTDAFAGNAITDNFGTLATSGGITTIVDGQGTLKLNAATTLSNVTRFKLSDQATAVIPIPGLGNVIMERTQYEYYTMTNPYLPVLVHSTLVITLAGTPTTQHIVMSSVAPDEYLAVSENNKATFGLYPNPANESVVISGLAGNETIAIVDMAGRTVLTTQNNGTSQTLNVADFQAGIYNVVVTANGIKSTKKLTIN</sequence>
<evidence type="ECO:0000313" key="4">
    <source>
        <dbReference type="EMBL" id="TSJ42325.1"/>
    </source>
</evidence>
<dbReference type="OrthoDB" id="1466389at2"/>
<name>A0A556MR17_9FLAO</name>
<proteinExistence type="predicted"/>
<dbReference type="RefSeq" id="WP_144333280.1">
    <property type="nucleotide sequence ID" value="NZ_VLPL01000005.1"/>
</dbReference>
<keyword evidence="5" id="KW-1185">Reference proteome</keyword>
<evidence type="ECO:0000313" key="5">
    <source>
        <dbReference type="Proteomes" id="UP000316008"/>
    </source>
</evidence>
<dbReference type="EMBL" id="VLPL01000005">
    <property type="protein sequence ID" value="TSJ42325.1"/>
    <property type="molecule type" value="Genomic_DNA"/>
</dbReference>
<reference evidence="4 5" key="1">
    <citation type="submission" date="2019-07" db="EMBL/GenBank/DDBJ databases">
        <authorList>
            <person name="Huq M.A."/>
        </authorList>
    </citation>
    <scope>NUCLEOTIDE SEQUENCE [LARGE SCALE GENOMIC DNA]</scope>
    <source>
        <strain evidence="4 5">MAH-3</strain>
    </source>
</reference>
<feature type="domain" description="Secretion system C-terminal sorting" evidence="3">
    <location>
        <begin position="272"/>
        <end position="341"/>
    </location>
</feature>
<organism evidence="4 5">
    <name type="scientific">Fluviicola chungangensis</name>
    <dbReference type="NCBI Taxonomy" id="2597671"/>
    <lineage>
        <taxon>Bacteria</taxon>
        <taxon>Pseudomonadati</taxon>
        <taxon>Bacteroidota</taxon>
        <taxon>Flavobacteriia</taxon>
        <taxon>Flavobacteriales</taxon>
        <taxon>Crocinitomicaceae</taxon>
        <taxon>Fluviicola</taxon>
    </lineage>
</organism>
<evidence type="ECO:0000256" key="1">
    <source>
        <dbReference type="ARBA" id="ARBA00022729"/>
    </source>
</evidence>
<accession>A0A556MR17</accession>
<keyword evidence="1 2" id="KW-0732">Signal</keyword>
<feature type="signal peptide" evidence="2">
    <location>
        <begin position="1"/>
        <end position="18"/>
    </location>
</feature>
<dbReference type="Pfam" id="PF18962">
    <property type="entry name" value="Por_Secre_tail"/>
    <property type="match status" value="1"/>
</dbReference>
<feature type="chain" id="PRO_5021809310" evidence="2">
    <location>
        <begin position="19"/>
        <end position="342"/>
    </location>
</feature>
<evidence type="ECO:0000256" key="2">
    <source>
        <dbReference type="SAM" id="SignalP"/>
    </source>
</evidence>
<dbReference type="NCBIfam" id="TIGR04183">
    <property type="entry name" value="Por_Secre_tail"/>
    <property type="match status" value="1"/>
</dbReference>